<dbReference type="PROSITE" id="PS00801">
    <property type="entry name" value="TRANSKETOLASE_1"/>
    <property type="match status" value="1"/>
</dbReference>
<dbReference type="PANTHER" id="PTHR43522">
    <property type="entry name" value="TRANSKETOLASE"/>
    <property type="match status" value="1"/>
</dbReference>
<dbReference type="PROSITE" id="PS00802">
    <property type="entry name" value="TRANSKETOLASE_2"/>
    <property type="match status" value="1"/>
</dbReference>
<dbReference type="Pfam" id="PF22613">
    <property type="entry name" value="Transketolase_C_1"/>
    <property type="match status" value="1"/>
</dbReference>
<comment type="similarity">
    <text evidence="1 11">Belongs to the transketolase family.</text>
</comment>
<keyword evidence="4 11" id="KW-0808">Transferase</keyword>
<dbReference type="EC" id="2.2.1.1" evidence="3 10"/>
<comment type="catalytic activity">
    <reaction evidence="9 11">
        <text>D-sedoheptulose 7-phosphate + D-glyceraldehyde 3-phosphate = aldehydo-D-ribose 5-phosphate + D-xylulose 5-phosphate</text>
        <dbReference type="Rhea" id="RHEA:10508"/>
        <dbReference type="ChEBI" id="CHEBI:57483"/>
        <dbReference type="ChEBI" id="CHEBI:57737"/>
        <dbReference type="ChEBI" id="CHEBI:58273"/>
        <dbReference type="ChEBI" id="CHEBI:59776"/>
        <dbReference type="EC" id="2.2.1.1"/>
    </reaction>
</comment>
<dbReference type="Pfam" id="PF00456">
    <property type="entry name" value="Transketolase_N"/>
    <property type="match status" value="1"/>
</dbReference>
<keyword evidence="15" id="KW-1185">Reference proteome</keyword>
<evidence type="ECO:0000256" key="1">
    <source>
        <dbReference type="ARBA" id="ARBA00007131"/>
    </source>
</evidence>
<dbReference type="CDD" id="cd02012">
    <property type="entry name" value="TPP_TK"/>
    <property type="match status" value="1"/>
</dbReference>
<dbReference type="InterPro" id="IPR005475">
    <property type="entry name" value="Transketolase-like_Pyr-bd"/>
</dbReference>
<comment type="function">
    <text evidence="11">Catalyzes the transfer of a two-carbon ketol group from a ketose donor to an aldose acceptor, via a covalent intermediate with the cofactor thiamine pyrophosphate.</text>
</comment>
<evidence type="ECO:0000313" key="15">
    <source>
        <dbReference type="Proteomes" id="UP001326613"/>
    </source>
</evidence>
<keyword evidence="5 11" id="KW-0479">Metal-binding</keyword>
<evidence type="ECO:0000313" key="14">
    <source>
        <dbReference type="EMBL" id="WPY00603.1"/>
    </source>
</evidence>
<dbReference type="SMART" id="SM00861">
    <property type="entry name" value="Transket_pyr"/>
    <property type="match status" value="1"/>
</dbReference>
<dbReference type="CDD" id="cd07033">
    <property type="entry name" value="TPP_PYR_DXS_TK_like"/>
    <property type="match status" value="1"/>
</dbReference>
<evidence type="ECO:0000256" key="9">
    <source>
        <dbReference type="ARBA" id="ARBA00049473"/>
    </source>
</evidence>
<dbReference type="InterPro" id="IPR009014">
    <property type="entry name" value="Transketo_C/PFOR_II"/>
</dbReference>
<evidence type="ECO:0000256" key="3">
    <source>
        <dbReference type="ARBA" id="ARBA00013152"/>
    </source>
</evidence>
<dbReference type="InterPro" id="IPR020826">
    <property type="entry name" value="Transketolase_BS"/>
</dbReference>
<evidence type="ECO:0000256" key="4">
    <source>
        <dbReference type="ARBA" id="ARBA00022679"/>
    </source>
</evidence>
<keyword evidence="12" id="KW-0472">Membrane</keyword>
<comment type="subunit">
    <text evidence="2 11">Homodimer.</text>
</comment>
<keyword evidence="7 11" id="KW-0460">Magnesium</keyword>
<dbReference type="InterPro" id="IPR049557">
    <property type="entry name" value="Transketolase_CS"/>
</dbReference>
<evidence type="ECO:0000259" key="13">
    <source>
        <dbReference type="SMART" id="SM00861"/>
    </source>
</evidence>
<evidence type="ECO:0000256" key="12">
    <source>
        <dbReference type="SAM" id="Phobius"/>
    </source>
</evidence>
<dbReference type="InterPro" id="IPR005478">
    <property type="entry name" value="Transketolase_bac-like"/>
</dbReference>
<dbReference type="Proteomes" id="UP001326613">
    <property type="component" value="Chromosome"/>
</dbReference>
<keyword evidence="12" id="KW-0812">Transmembrane</keyword>
<dbReference type="PANTHER" id="PTHR43522:SF2">
    <property type="entry name" value="TRANSKETOLASE 1-RELATED"/>
    <property type="match status" value="1"/>
</dbReference>
<feature type="transmembrane region" description="Helical" evidence="12">
    <location>
        <begin position="401"/>
        <end position="425"/>
    </location>
</feature>
<evidence type="ECO:0000256" key="2">
    <source>
        <dbReference type="ARBA" id="ARBA00011738"/>
    </source>
</evidence>
<dbReference type="SUPFAM" id="SSF52518">
    <property type="entry name" value="Thiamin diphosphate-binding fold (THDP-binding)"/>
    <property type="match status" value="2"/>
</dbReference>
<dbReference type="Gene3D" id="3.40.50.920">
    <property type="match status" value="1"/>
</dbReference>
<organism evidence="14 15">
    <name type="scientific">Candidatus Trichorickettsia mobilis</name>
    <dbReference type="NCBI Taxonomy" id="1346319"/>
    <lineage>
        <taxon>Bacteria</taxon>
        <taxon>Pseudomonadati</taxon>
        <taxon>Pseudomonadota</taxon>
        <taxon>Alphaproteobacteria</taxon>
        <taxon>Rickettsiales</taxon>
        <taxon>Rickettsiaceae</taxon>
        <taxon>Rickettsieae</taxon>
        <taxon>Candidatus Trichorickettsia</taxon>
    </lineage>
</organism>
<dbReference type="Pfam" id="PF02779">
    <property type="entry name" value="Transket_pyr"/>
    <property type="match status" value="1"/>
</dbReference>
<reference evidence="14 15" key="1">
    <citation type="submission" date="2022-10" db="EMBL/GenBank/DDBJ databases">
        <title>Host association and intracellularity evolved multiple times independently in the Rickettsiales.</title>
        <authorList>
            <person name="Castelli M."/>
            <person name="Nardi T."/>
            <person name="Gammuto L."/>
            <person name="Bellinzona G."/>
            <person name="Sabaneyeva E."/>
            <person name="Potekhin A."/>
            <person name="Serra V."/>
            <person name="Petroni G."/>
            <person name="Sassera D."/>
        </authorList>
    </citation>
    <scope>NUCLEOTIDE SEQUENCE [LARGE SCALE GENOMIC DNA]</scope>
    <source>
        <strain evidence="14 15">Kr 154-4</strain>
    </source>
</reference>
<proteinExistence type="inferred from homology"/>
<sequence>MLTKDSYLKLSNCIRVLAADAVEHAKSGHPGMPLGMADVMTSLAFDFLRFNPNDPLWFNRDRLVLSAGHGSMLLYAFYYLTGYTNFTIFDLKNFRKLHSKTPGHPEYDAYQAIETTTGPLGQGFANAVGMAIAAKKYQHVLGNKISNYKIYCIVGDGCLMEGISYEAASLAGHLGLDNLIVLFDDNQISIDGKTSLAVSEDHLGVFTALGWGVNAIDGHDFTQISSSLNQAQNTNKPQLIACRTLIAKGCTNKAGSETAHGSPLGGTEIKLLKTQLQMPDAAFEIPEELRATWKTAWQRNKSNYETWQNHYAQLSPTAQEYLAPVKINTDFLNNIQLATQPESTRVSSGRVIQELLKMSTKVICGSADLSFSNNIKNSLSVVITKDDFSGNFIHYGVREHAMAAIMNGLALSGFLPIGGTFFVFVDYMKPAVRLSAMMRQQVIYIMTHDSIGVGEDGATHQPIEQLAGMRAIPNLQVLRPADCAETIECWQIAISDHTRPHMLVLTRQNVPQIKASLDWRNTSLGAYVISAIAPQLDVNSNFDVCIFATGSEVQLALNAAETLTVVDNLKVQVISIPCFELFFRQDQQYINSIILKSTKLCVAIEAGCAFGWHQIIGINGIFFGINQFGVSAPAEVAYEHFTLTTENIVNAIKTKLCDL</sequence>
<name>A0ABZ0URD2_9RICK</name>
<accession>A0ABZ0URD2</accession>
<evidence type="ECO:0000256" key="11">
    <source>
        <dbReference type="RuleBase" id="RU004996"/>
    </source>
</evidence>
<dbReference type="EMBL" id="CP112932">
    <property type="protein sequence ID" value="WPY00603.1"/>
    <property type="molecule type" value="Genomic_DNA"/>
</dbReference>
<dbReference type="SUPFAM" id="SSF52922">
    <property type="entry name" value="TK C-terminal domain-like"/>
    <property type="match status" value="1"/>
</dbReference>
<dbReference type="NCBIfam" id="TIGR00232">
    <property type="entry name" value="tktlase_bact"/>
    <property type="match status" value="1"/>
</dbReference>
<evidence type="ECO:0000256" key="8">
    <source>
        <dbReference type="ARBA" id="ARBA00023052"/>
    </source>
</evidence>
<comment type="cofactor">
    <cofactor evidence="11">
        <name>Mg(2+)</name>
        <dbReference type="ChEBI" id="CHEBI:18420"/>
    </cofactor>
    <cofactor evidence="11">
        <name>Ca(2+)</name>
        <dbReference type="ChEBI" id="CHEBI:29108"/>
    </cofactor>
    <cofactor evidence="11">
        <name>Mn(2+)</name>
        <dbReference type="ChEBI" id="CHEBI:29035"/>
    </cofactor>
    <cofactor evidence="11">
        <name>Co(2+)</name>
        <dbReference type="ChEBI" id="CHEBI:48828"/>
    </cofactor>
    <text evidence="11">Binds 1 Mg(2+) ion per subunit. Can also utilize other divalent metal cations, such as Ca(2+), Mn(2+) and Co(2+).</text>
</comment>
<keyword evidence="12" id="KW-1133">Transmembrane helix</keyword>
<evidence type="ECO:0000256" key="7">
    <source>
        <dbReference type="ARBA" id="ARBA00022842"/>
    </source>
</evidence>
<comment type="cofactor">
    <cofactor evidence="11">
        <name>thiamine diphosphate</name>
        <dbReference type="ChEBI" id="CHEBI:58937"/>
    </cofactor>
    <text evidence="11">Binds 1 thiamine pyrophosphate per subunit.</text>
</comment>
<dbReference type="InterPro" id="IPR033247">
    <property type="entry name" value="Transketolase_fam"/>
</dbReference>
<dbReference type="Gene3D" id="3.40.50.970">
    <property type="match status" value="2"/>
</dbReference>
<evidence type="ECO:0000256" key="6">
    <source>
        <dbReference type="ARBA" id="ARBA00022837"/>
    </source>
</evidence>
<keyword evidence="6 11" id="KW-0106">Calcium</keyword>
<gene>
    <name evidence="14" type="ORF">Trichorick_00484</name>
</gene>
<dbReference type="InterPro" id="IPR005474">
    <property type="entry name" value="Transketolase_N"/>
</dbReference>
<evidence type="ECO:0000256" key="5">
    <source>
        <dbReference type="ARBA" id="ARBA00022723"/>
    </source>
</evidence>
<dbReference type="InterPro" id="IPR029061">
    <property type="entry name" value="THDP-binding"/>
</dbReference>
<dbReference type="InterPro" id="IPR055152">
    <property type="entry name" value="Transketolase-like_C_2"/>
</dbReference>
<keyword evidence="8 11" id="KW-0786">Thiamine pyrophosphate</keyword>
<feature type="domain" description="Transketolase-like pyrimidine-binding" evidence="13">
    <location>
        <begin position="342"/>
        <end position="512"/>
    </location>
</feature>
<evidence type="ECO:0000256" key="10">
    <source>
        <dbReference type="NCBIfam" id="TIGR00232"/>
    </source>
</evidence>
<dbReference type="RefSeq" id="WP_323738658.1">
    <property type="nucleotide sequence ID" value="NZ_CP112932.1"/>
</dbReference>
<protein>
    <recommendedName>
        <fullName evidence="3 10">Transketolase</fullName>
        <ecNumber evidence="3 10">2.2.1.1</ecNumber>
    </recommendedName>
</protein>